<dbReference type="GeneID" id="107272567"/>
<feature type="chain" id="PRO_5044709155" evidence="7">
    <location>
        <begin position="33"/>
        <end position="718"/>
    </location>
</feature>
<dbReference type="InterPro" id="IPR001611">
    <property type="entry name" value="Leu-rich_rpt"/>
</dbReference>
<dbReference type="RefSeq" id="XP_024945493.1">
    <property type="nucleotide sequence ID" value="XM_025089725.1"/>
</dbReference>
<keyword evidence="5" id="KW-0325">Glycoprotein</keyword>
<keyword evidence="4" id="KW-1015">Disulfide bond</keyword>
<evidence type="ECO:0000256" key="5">
    <source>
        <dbReference type="ARBA" id="ARBA00023180"/>
    </source>
</evidence>
<dbReference type="InterPro" id="IPR003591">
    <property type="entry name" value="Leu-rich_rpt_typical-subtyp"/>
</dbReference>
<dbReference type="SUPFAM" id="SSF48726">
    <property type="entry name" value="Immunoglobulin"/>
    <property type="match status" value="1"/>
</dbReference>
<evidence type="ECO:0000313" key="9">
    <source>
        <dbReference type="Proteomes" id="UP000694920"/>
    </source>
</evidence>
<dbReference type="InterPro" id="IPR003598">
    <property type="entry name" value="Ig_sub2"/>
</dbReference>
<accession>A0AAJ7RRR5</accession>
<gene>
    <name evidence="10 11" type="primary">LOC107272567</name>
</gene>
<evidence type="ECO:0000259" key="8">
    <source>
        <dbReference type="PROSITE" id="PS50835"/>
    </source>
</evidence>
<keyword evidence="6" id="KW-0472">Membrane</keyword>
<dbReference type="PROSITE" id="PS50835">
    <property type="entry name" value="IG_LIKE"/>
    <property type="match status" value="1"/>
</dbReference>
<feature type="transmembrane region" description="Helical" evidence="6">
    <location>
        <begin position="408"/>
        <end position="437"/>
    </location>
</feature>
<dbReference type="PANTHER" id="PTHR45842">
    <property type="entry name" value="SYNAPTIC ADHESION-LIKE MOLECULE SALM"/>
    <property type="match status" value="1"/>
</dbReference>
<dbReference type="Gene3D" id="3.80.10.10">
    <property type="entry name" value="Ribonuclease Inhibitor"/>
    <property type="match status" value="2"/>
</dbReference>
<evidence type="ECO:0000256" key="7">
    <source>
        <dbReference type="SAM" id="SignalP"/>
    </source>
</evidence>
<reference evidence="10 11" key="1">
    <citation type="submission" date="2025-04" db="UniProtKB">
        <authorList>
            <consortium name="RefSeq"/>
        </authorList>
    </citation>
    <scope>IDENTIFICATION</scope>
</reference>
<evidence type="ECO:0000313" key="10">
    <source>
        <dbReference type="RefSeq" id="XP_024945493.1"/>
    </source>
</evidence>
<dbReference type="AlphaFoldDB" id="A0AAJ7RRR5"/>
<dbReference type="InterPro" id="IPR013783">
    <property type="entry name" value="Ig-like_fold"/>
</dbReference>
<evidence type="ECO:0000256" key="3">
    <source>
        <dbReference type="ARBA" id="ARBA00022737"/>
    </source>
</evidence>
<evidence type="ECO:0000256" key="1">
    <source>
        <dbReference type="ARBA" id="ARBA00022614"/>
    </source>
</evidence>
<protein>
    <submittedName>
        <fullName evidence="10 11">Leucine-rich repeat-containing protein 24 isoform X1</fullName>
    </submittedName>
</protein>
<dbReference type="Proteomes" id="UP000694920">
    <property type="component" value="Unplaced"/>
</dbReference>
<dbReference type="SMART" id="SM00409">
    <property type="entry name" value="IG"/>
    <property type="match status" value="1"/>
</dbReference>
<keyword evidence="6" id="KW-1133">Transmembrane helix</keyword>
<dbReference type="SUPFAM" id="SSF52058">
    <property type="entry name" value="L domain-like"/>
    <property type="match status" value="1"/>
</dbReference>
<keyword evidence="6" id="KW-0812">Transmembrane</keyword>
<evidence type="ECO:0000256" key="4">
    <source>
        <dbReference type="ARBA" id="ARBA00023157"/>
    </source>
</evidence>
<dbReference type="InterPro" id="IPR007110">
    <property type="entry name" value="Ig-like_dom"/>
</dbReference>
<name>A0AAJ7RRR5_CEPCN</name>
<dbReference type="InterPro" id="IPR003599">
    <property type="entry name" value="Ig_sub"/>
</dbReference>
<sequence>MLVTRSHPLRGRILLALFLIIASFALLSRAAAFPDWTDCPAVCRCKWTSGKKSALCPDAGLTSLPASLDPDMQVLDLSGNKIPALQSEIFKRAGLLNLQRVFLRNAGIHEIHVNAFHEMRILVEVDLTDNHVSSLYPETFLGNERLMILILNGNPLGTLKSHQFPVLRHLRTLELQRCSLTEIHREAFLKLSGLESLRLDTNQLEYLDAGVISNLTKLKTLTLDGNRWSCDCRLRSFRLWMIPDSNQQSPNRLYSVPQTCLSPARLQGRRWEEVKPSEFACMPEVFVTASTISEDTNGNLSISCLATGDPEPEVWWQLNGGPVNITRGDQPYGSYGTYGTSGDVYSEIYGVTKITERWSNLTVYNVSDSDAGDYACYAKNVAGQAKDTVHVAIPRVFTAPTLSQTDNWLLWVSLAGGGAAALCASISAVLLAVCLCGGSRRKRRREKIKLQGSTSFGDQEKKLLDLSVTTTTGGNGNSTDHTSARGSLIEACSPGDMELVERGSICDPMGAASVTIERHRPENVAGTIRAIPCTVFPPPPPEFTTSVLPAGVFGNIFISVSLPQDAERRYPDLLDNPVHASIAEKSATVNLPPAATCISNFATLPRRPLRVSDLGSPYDNMGPRVTATGSSTFSLTDLNLRLSPPPPPRVIQPPIDYTVPSTFSVWADNRKQIIFKIFVTASIARLYYKINLKKVLESEKRCKIISCCHYSQIFIAIG</sequence>
<feature type="domain" description="Ig-like" evidence="8">
    <location>
        <begin position="283"/>
        <end position="392"/>
    </location>
</feature>
<keyword evidence="1" id="KW-0433">Leucine-rich repeat</keyword>
<keyword evidence="9" id="KW-1185">Reference proteome</keyword>
<dbReference type="Pfam" id="PF13855">
    <property type="entry name" value="LRR_8"/>
    <property type="match status" value="2"/>
</dbReference>
<dbReference type="InterPro" id="IPR036179">
    <property type="entry name" value="Ig-like_dom_sf"/>
</dbReference>
<keyword evidence="2 7" id="KW-0732">Signal</keyword>
<evidence type="ECO:0000313" key="11">
    <source>
        <dbReference type="RefSeq" id="XP_024945494.1"/>
    </source>
</evidence>
<dbReference type="PANTHER" id="PTHR45842:SF12">
    <property type="entry name" value="KEKKON 5, ISOFORM A"/>
    <property type="match status" value="1"/>
</dbReference>
<dbReference type="RefSeq" id="XP_024945494.1">
    <property type="nucleotide sequence ID" value="XM_025089726.1"/>
</dbReference>
<dbReference type="SMART" id="SM00369">
    <property type="entry name" value="LRR_TYP"/>
    <property type="match status" value="5"/>
</dbReference>
<dbReference type="FunFam" id="3.80.10.10:FF:000082">
    <property type="entry name" value="Leucine-rich repeat-containing 24"/>
    <property type="match status" value="1"/>
</dbReference>
<dbReference type="Pfam" id="PF13927">
    <property type="entry name" value="Ig_3"/>
    <property type="match status" value="1"/>
</dbReference>
<keyword evidence="3" id="KW-0677">Repeat</keyword>
<feature type="signal peptide" evidence="7">
    <location>
        <begin position="1"/>
        <end position="32"/>
    </location>
</feature>
<dbReference type="InterPro" id="IPR050467">
    <property type="entry name" value="LRFN"/>
</dbReference>
<dbReference type="InterPro" id="IPR032675">
    <property type="entry name" value="LRR_dom_sf"/>
</dbReference>
<dbReference type="Gene3D" id="2.60.40.10">
    <property type="entry name" value="Immunoglobulins"/>
    <property type="match status" value="1"/>
</dbReference>
<evidence type="ECO:0000256" key="2">
    <source>
        <dbReference type="ARBA" id="ARBA00022729"/>
    </source>
</evidence>
<dbReference type="SMART" id="SM00408">
    <property type="entry name" value="IGc2"/>
    <property type="match status" value="1"/>
</dbReference>
<evidence type="ECO:0000256" key="6">
    <source>
        <dbReference type="SAM" id="Phobius"/>
    </source>
</evidence>
<organism evidence="9 11">
    <name type="scientific">Cephus cinctus</name>
    <name type="common">Wheat stem sawfly</name>
    <dbReference type="NCBI Taxonomy" id="211228"/>
    <lineage>
        <taxon>Eukaryota</taxon>
        <taxon>Metazoa</taxon>
        <taxon>Ecdysozoa</taxon>
        <taxon>Arthropoda</taxon>
        <taxon>Hexapoda</taxon>
        <taxon>Insecta</taxon>
        <taxon>Pterygota</taxon>
        <taxon>Neoptera</taxon>
        <taxon>Endopterygota</taxon>
        <taxon>Hymenoptera</taxon>
        <taxon>Cephoidea</taxon>
        <taxon>Cephidae</taxon>
        <taxon>Cephus</taxon>
    </lineage>
</organism>
<proteinExistence type="predicted"/>